<feature type="chain" id="PRO_5013314201" evidence="1">
    <location>
        <begin position="22"/>
        <end position="165"/>
    </location>
</feature>
<gene>
    <name evidence="2" type="ORF">SAMN02745194_03620</name>
</gene>
<accession>A0A1M6MWB0</accession>
<evidence type="ECO:0000256" key="1">
    <source>
        <dbReference type="SAM" id="SignalP"/>
    </source>
</evidence>
<keyword evidence="1" id="KW-0732">Signal</keyword>
<sequence>MRALLPLLCAAALLATQPAAATPALPSIPKLLELCASTTMAEATARGERLGWQRLSDTRLEPWRSGFLRHNGGTVEVVGWQRGEKEGEGALSFWIAKGPNAHRACYFSAAGAPGLLNDLSEALGEPDNLDKTADIVLASWTFGPTQVQFAQTGASAVVNYAYTGR</sequence>
<feature type="signal peptide" evidence="1">
    <location>
        <begin position="1"/>
        <end position="21"/>
    </location>
</feature>
<evidence type="ECO:0000313" key="2">
    <source>
        <dbReference type="EMBL" id="SHJ87737.1"/>
    </source>
</evidence>
<dbReference type="EMBL" id="FQZF01000023">
    <property type="protein sequence ID" value="SHJ87737.1"/>
    <property type="molecule type" value="Genomic_DNA"/>
</dbReference>
<dbReference type="AlphaFoldDB" id="A0A1M6MWB0"/>
<protein>
    <submittedName>
        <fullName evidence="2">Uncharacterized protein</fullName>
    </submittedName>
</protein>
<dbReference type="RefSeq" id="WP_073137274.1">
    <property type="nucleotide sequence ID" value="NZ_FQZF01000023.1"/>
</dbReference>
<dbReference type="STRING" id="198092.SAMN02745194_03620"/>
<organism evidence="2 3">
    <name type="scientific">Muricoccus roseus</name>
    <dbReference type="NCBI Taxonomy" id="198092"/>
    <lineage>
        <taxon>Bacteria</taxon>
        <taxon>Pseudomonadati</taxon>
        <taxon>Pseudomonadota</taxon>
        <taxon>Alphaproteobacteria</taxon>
        <taxon>Acetobacterales</taxon>
        <taxon>Roseomonadaceae</taxon>
        <taxon>Muricoccus</taxon>
    </lineage>
</organism>
<proteinExistence type="predicted"/>
<keyword evidence="3" id="KW-1185">Reference proteome</keyword>
<dbReference type="OrthoDB" id="8379873at2"/>
<evidence type="ECO:0000313" key="3">
    <source>
        <dbReference type="Proteomes" id="UP000184387"/>
    </source>
</evidence>
<reference evidence="2 3" key="1">
    <citation type="submission" date="2016-11" db="EMBL/GenBank/DDBJ databases">
        <authorList>
            <person name="Jaros S."/>
            <person name="Januszkiewicz K."/>
            <person name="Wedrychowicz H."/>
        </authorList>
    </citation>
    <scope>NUCLEOTIDE SEQUENCE [LARGE SCALE GENOMIC DNA]</scope>
    <source>
        <strain evidence="2 3">DSM 14916</strain>
    </source>
</reference>
<dbReference type="Proteomes" id="UP000184387">
    <property type="component" value="Unassembled WGS sequence"/>
</dbReference>
<name>A0A1M6MWB0_9PROT</name>